<sequence length="121" mass="13322">MSDVQRLKSRIMRRIYAIWFVKQALPMLAGGALFITVALRLTADRFFVAQIWSNFESVASSNIFAVPGYIASAMNHAEPSLLLMISFAGVAGLAIVIKLLRSIRSIMASSANLGLAYQTRR</sequence>
<dbReference type="STRING" id="1798351.A2930_02960"/>
<name>A0A1F5WYA9_9BACT</name>
<keyword evidence="1" id="KW-1133">Transmembrane helix</keyword>
<organism evidence="2 3">
    <name type="scientific">Candidatus Giovannonibacteria bacterium RIFCSPLOWO2_01_FULL_45_34</name>
    <dbReference type="NCBI Taxonomy" id="1798351"/>
    <lineage>
        <taxon>Bacteria</taxon>
        <taxon>Candidatus Giovannoniibacteriota</taxon>
    </lineage>
</organism>
<feature type="transmembrane region" description="Helical" evidence="1">
    <location>
        <begin position="81"/>
        <end position="100"/>
    </location>
</feature>
<keyword evidence="1" id="KW-0812">Transmembrane</keyword>
<keyword evidence="1" id="KW-0472">Membrane</keyword>
<accession>A0A1F5WYA9</accession>
<reference evidence="2 3" key="1">
    <citation type="journal article" date="2016" name="Nat. Commun.">
        <title>Thousands of microbial genomes shed light on interconnected biogeochemical processes in an aquifer system.</title>
        <authorList>
            <person name="Anantharaman K."/>
            <person name="Brown C.T."/>
            <person name="Hug L.A."/>
            <person name="Sharon I."/>
            <person name="Castelle C.J."/>
            <person name="Probst A.J."/>
            <person name="Thomas B.C."/>
            <person name="Singh A."/>
            <person name="Wilkins M.J."/>
            <person name="Karaoz U."/>
            <person name="Brodie E.L."/>
            <person name="Williams K.H."/>
            <person name="Hubbard S.S."/>
            <person name="Banfield J.F."/>
        </authorList>
    </citation>
    <scope>NUCLEOTIDE SEQUENCE [LARGE SCALE GENOMIC DNA]</scope>
</reference>
<dbReference type="EMBL" id="MFID01000032">
    <property type="protein sequence ID" value="OGF80617.1"/>
    <property type="molecule type" value="Genomic_DNA"/>
</dbReference>
<evidence type="ECO:0000313" key="2">
    <source>
        <dbReference type="EMBL" id="OGF80617.1"/>
    </source>
</evidence>
<protein>
    <submittedName>
        <fullName evidence="2">Uncharacterized protein</fullName>
    </submittedName>
</protein>
<dbReference type="AlphaFoldDB" id="A0A1F5WYA9"/>
<gene>
    <name evidence="2" type="ORF">A2930_02960</name>
</gene>
<evidence type="ECO:0000256" key="1">
    <source>
        <dbReference type="SAM" id="Phobius"/>
    </source>
</evidence>
<proteinExistence type="predicted"/>
<evidence type="ECO:0000313" key="3">
    <source>
        <dbReference type="Proteomes" id="UP000178114"/>
    </source>
</evidence>
<dbReference type="Proteomes" id="UP000178114">
    <property type="component" value="Unassembled WGS sequence"/>
</dbReference>
<feature type="transmembrane region" description="Helical" evidence="1">
    <location>
        <begin position="16"/>
        <end position="39"/>
    </location>
</feature>
<comment type="caution">
    <text evidence="2">The sequence shown here is derived from an EMBL/GenBank/DDBJ whole genome shotgun (WGS) entry which is preliminary data.</text>
</comment>